<accession>A0AAW0DGG3</accession>
<keyword evidence="2" id="KW-0472">Membrane</keyword>
<dbReference type="EMBL" id="JAYKXP010000015">
    <property type="protein sequence ID" value="KAK7049823.1"/>
    <property type="molecule type" value="Genomic_DNA"/>
</dbReference>
<evidence type="ECO:0000256" key="1">
    <source>
        <dbReference type="SAM" id="MobiDB-lite"/>
    </source>
</evidence>
<organism evidence="4 5">
    <name type="scientific">Paramarasmius palmivorus</name>
    <dbReference type="NCBI Taxonomy" id="297713"/>
    <lineage>
        <taxon>Eukaryota</taxon>
        <taxon>Fungi</taxon>
        <taxon>Dikarya</taxon>
        <taxon>Basidiomycota</taxon>
        <taxon>Agaricomycotina</taxon>
        <taxon>Agaricomycetes</taxon>
        <taxon>Agaricomycetidae</taxon>
        <taxon>Agaricales</taxon>
        <taxon>Marasmiineae</taxon>
        <taxon>Marasmiaceae</taxon>
        <taxon>Paramarasmius</taxon>
    </lineage>
</organism>
<dbReference type="AlphaFoldDB" id="A0AAW0DGG3"/>
<dbReference type="Proteomes" id="UP001383192">
    <property type="component" value="Unassembled WGS sequence"/>
</dbReference>
<dbReference type="PANTHER" id="PTHR40465:SF1">
    <property type="entry name" value="DUF6534 DOMAIN-CONTAINING PROTEIN"/>
    <property type="match status" value="1"/>
</dbReference>
<dbReference type="Pfam" id="PF20152">
    <property type="entry name" value="DUF6534"/>
    <property type="match status" value="1"/>
</dbReference>
<keyword evidence="2" id="KW-0812">Transmembrane</keyword>
<sequence length="349" mass="37851">MDTPLVSIPPSFGGSAGPLLLAYFLIWFLYGILCVQLYLYYQAFPFDPKLLKAIVYLMYTLETIQIVLITYDGWDVFATHYGNLANFDDIHHIWFTGPVLSGIVSVLAQLFYANRIMTFSNGIGGRIVAGVVATIAIMQCCAAVVGGAQARHIGKLSEVPSKTYVATSVWLAGAATCDILISGSMSWFLAQSGTIFKETKDVIGRLIRLTIETGVITALFAVLDLSLFLAYPQHTYHVVPAFCLGKMYSNALLVVLNNRAHIANRRSQDRSSTGFTTGTINFSLDAVQVESIILTQTSAGSRSSVTAHDARLHPVGRENVGNPSIGSFTSQDAASSKSDAYGKPLREEV</sequence>
<feature type="transmembrane region" description="Helical" evidence="2">
    <location>
        <begin position="53"/>
        <end position="71"/>
    </location>
</feature>
<gene>
    <name evidence="4" type="ORF">VNI00_005253</name>
</gene>
<dbReference type="InterPro" id="IPR045339">
    <property type="entry name" value="DUF6534"/>
</dbReference>
<feature type="compositionally biased region" description="Polar residues" evidence="1">
    <location>
        <begin position="321"/>
        <end position="338"/>
    </location>
</feature>
<evidence type="ECO:0000313" key="4">
    <source>
        <dbReference type="EMBL" id="KAK7049823.1"/>
    </source>
</evidence>
<reference evidence="4 5" key="1">
    <citation type="submission" date="2024-01" db="EMBL/GenBank/DDBJ databases">
        <title>A draft genome for a cacao thread blight-causing isolate of Paramarasmius palmivorus.</title>
        <authorList>
            <person name="Baruah I.K."/>
            <person name="Bukari Y."/>
            <person name="Amoako-Attah I."/>
            <person name="Meinhardt L.W."/>
            <person name="Bailey B.A."/>
            <person name="Cohen S.P."/>
        </authorList>
    </citation>
    <scope>NUCLEOTIDE SEQUENCE [LARGE SCALE GENOMIC DNA]</scope>
    <source>
        <strain evidence="4 5">GH-12</strain>
    </source>
</reference>
<feature type="transmembrane region" description="Helical" evidence="2">
    <location>
        <begin position="91"/>
        <end position="113"/>
    </location>
</feature>
<keyword evidence="2" id="KW-1133">Transmembrane helix</keyword>
<evidence type="ECO:0000259" key="3">
    <source>
        <dbReference type="Pfam" id="PF20152"/>
    </source>
</evidence>
<dbReference type="PANTHER" id="PTHR40465">
    <property type="entry name" value="CHROMOSOME 1, WHOLE GENOME SHOTGUN SEQUENCE"/>
    <property type="match status" value="1"/>
</dbReference>
<feature type="transmembrane region" description="Helical" evidence="2">
    <location>
        <begin position="237"/>
        <end position="256"/>
    </location>
</feature>
<feature type="region of interest" description="Disordered" evidence="1">
    <location>
        <begin position="312"/>
        <end position="349"/>
    </location>
</feature>
<proteinExistence type="predicted"/>
<protein>
    <recommendedName>
        <fullName evidence="3">DUF6534 domain-containing protein</fullName>
    </recommendedName>
</protein>
<evidence type="ECO:0000313" key="5">
    <source>
        <dbReference type="Proteomes" id="UP001383192"/>
    </source>
</evidence>
<name>A0AAW0DGG3_9AGAR</name>
<feature type="domain" description="DUF6534" evidence="3">
    <location>
        <begin position="174"/>
        <end position="261"/>
    </location>
</feature>
<comment type="caution">
    <text evidence="4">The sequence shown here is derived from an EMBL/GenBank/DDBJ whole genome shotgun (WGS) entry which is preliminary data.</text>
</comment>
<feature type="transmembrane region" description="Helical" evidence="2">
    <location>
        <begin position="168"/>
        <end position="190"/>
    </location>
</feature>
<feature type="transmembrane region" description="Helical" evidence="2">
    <location>
        <begin position="125"/>
        <end position="148"/>
    </location>
</feature>
<feature type="transmembrane region" description="Helical" evidence="2">
    <location>
        <begin position="20"/>
        <end position="41"/>
    </location>
</feature>
<evidence type="ECO:0000256" key="2">
    <source>
        <dbReference type="SAM" id="Phobius"/>
    </source>
</evidence>
<feature type="transmembrane region" description="Helical" evidence="2">
    <location>
        <begin position="211"/>
        <end position="231"/>
    </location>
</feature>
<keyword evidence="5" id="KW-1185">Reference proteome</keyword>